<keyword evidence="1" id="KW-0282">Flagellum</keyword>
<sequence>MTAAFRLAGLLRFRKLQEDQASATLARANGKRRTHAVRTAQALGELAETASQAATATALSASAAARAASRSMLHEFSGLAAALDASAHTAQEDLVVAKMAASSLTKLAERHEAAAGKANLAEEQRFLDELAASKRTDMP</sequence>
<proteinExistence type="predicted"/>
<evidence type="ECO:0000313" key="2">
    <source>
        <dbReference type="Proteomes" id="UP001595773"/>
    </source>
</evidence>
<name>A0ABV8R041_9MICC</name>
<keyword evidence="1" id="KW-0966">Cell projection</keyword>
<dbReference type="Proteomes" id="UP001595773">
    <property type="component" value="Unassembled WGS sequence"/>
</dbReference>
<dbReference type="EMBL" id="JBHSCQ010000005">
    <property type="protein sequence ID" value="MFC4264664.1"/>
    <property type="molecule type" value="Genomic_DNA"/>
</dbReference>
<keyword evidence="1" id="KW-0969">Cilium</keyword>
<dbReference type="Gene3D" id="1.10.287.1700">
    <property type="match status" value="1"/>
</dbReference>
<evidence type="ECO:0000313" key="1">
    <source>
        <dbReference type="EMBL" id="MFC4264664.1"/>
    </source>
</evidence>
<comment type="caution">
    <text evidence="1">The sequence shown here is derived from an EMBL/GenBank/DDBJ whole genome shotgun (WGS) entry which is preliminary data.</text>
</comment>
<gene>
    <name evidence="1" type="ORF">ACFOW9_03515</name>
</gene>
<dbReference type="InterPro" id="IPR053716">
    <property type="entry name" value="Flag_assembly_chemotaxis_eff"/>
</dbReference>
<reference evidence="2" key="1">
    <citation type="journal article" date="2019" name="Int. J. Syst. Evol. Microbiol.">
        <title>The Global Catalogue of Microorganisms (GCM) 10K type strain sequencing project: providing services to taxonomists for standard genome sequencing and annotation.</title>
        <authorList>
            <consortium name="The Broad Institute Genomics Platform"/>
            <consortium name="The Broad Institute Genome Sequencing Center for Infectious Disease"/>
            <person name="Wu L."/>
            <person name="Ma J."/>
        </authorList>
    </citation>
    <scope>NUCLEOTIDE SEQUENCE [LARGE SCALE GENOMIC DNA]</scope>
    <source>
        <strain evidence="2">CGMCC 1.10698</strain>
    </source>
</reference>
<dbReference type="RefSeq" id="WP_230066290.1">
    <property type="nucleotide sequence ID" value="NZ_BAABLL010000019.1"/>
</dbReference>
<keyword evidence="2" id="KW-1185">Reference proteome</keyword>
<organism evidence="1 2">
    <name type="scientific">Arthrobacter cryoconiti</name>
    <dbReference type="NCBI Taxonomy" id="748907"/>
    <lineage>
        <taxon>Bacteria</taxon>
        <taxon>Bacillati</taxon>
        <taxon>Actinomycetota</taxon>
        <taxon>Actinomycetes</taxon>
        <taxon>Micrococcales</taxon>
        <taxon>Micrococcaceae</taxon>
        <taxon>Arthrobacter</taxon>
    </lineage>
</organism>
<accession>A0ABV8R041</accession>
<protein>
    <submittedName>
        <fullName evidence="1">Flagellar export protein FliJ</fullName>
    </submittedName>
</protein>